<evidence type="ECO:0000259" key="2">
    <source>
        <dbReference type="PROSITE" id="PS51352"/>
    </source>
</evidence>
<reference evidence="3" key="1">
    <citation type="submission" date="2022-06" db="EMBL/GenBank/DDBJ databases">
        <title>Uncovering the hologenomic basis of an extraordinary plant invasion.</title>
        <authorList>
            <person name="Bieker V.C."/>
            <person name="Martin M.D."/>
            <person name="Gilbert T."/>
            <person name="Hodgins K."/>
            <person name="Battlay P."/>
            <person name="Petersen B."/>
            <person name="Wilson J."/>
        </authorList>
    </citation>
    <scope>NUCLEOTIDE SEQUENCE</scope>
    <source>
        <strain evidence="3">AA19_3_7</strain>
        <tissue evidence="3">Leaf</tissue>
    </source>
</reference>
<feature type="compositionally biased region" description="Low complexity" evidence="1">
    <location>
        <begin position="427"/>
        <end position="436"/>
    </location>
</feature>
<comment type="caution">
    <text evidence="3">The sequence shown here is derived from an EMBL/GenBank/DDBJ whole genome shotgun (WGS) entry which is preliminary data.</text>
</comment>
<dbReference type="PROSITE" id="PS00194">
    <property type="entry name" value="THIOREDOXIN_1"/>
    <property type="match status" value="1"/>
</dbReference>
<feature type="compositionally biased region" description="Gly residues" evidence="1">
    <location>
        <begin position="437"/>
        <end position="446"/>
    </location>
</feature>
<dbReference type="PANTHER" id="PTHR37736">
    <property type="entry name" value="GLYCINE-RICH PROTEIN"/>
    <property type="match status" value="1"/>
</dbReference>
<dbReference type="SUPFAM" id="SSF52833">
    <property type="entry name" value="Thioredoxin-like"/>
    <property type="match status" value="1"/>
</dbReference>
<feature type="compositionally biased region" description="Low complexity" evidence="1">
    <location>
        <begin position="15"/>
        <end position="27"/>
    </location>
</feature>
<gene>
    <name evidence="3" type="ORF">M8C21_019513</name>
</gene>
<protein>
    <recommendedName>
        <fullName evidence="2">Thioredoxin domain-containing protein</fullName>
    </recommendedName>
</protein>
<feature type="region of interest" description="Disordered" evidence="1">
    <location>
        <begin position="1"/>
        <end position="27"/>
    </location>
</feature>
<feature type="non-terminal residue" evidence="3">
    <location>
        <position position="1"/>
    </location>
</feature>
<feature type="compositionally biased region" description="Gly residues" evidence="1">
    <location>
        <begin position="389"/>
        <end position="413"/>
    </location>
</feature>
<evidence type="ECO:0000256" key="1">
    <source>
        <dbReference type="SAM" id="MobiDB-lite"/>
    </source>
</evidence>
<dbReference type="PANTHER" id="PTHR37736:SF1">
    <property type="entry name" value="GLYCINE-RICH PROTEIN"/>
    <property type="match status" value="1"/>
</dbReference>
<organism evidence="3 4">
    <name type="scientific">Ambrosia artemisiifolia</name>
    <name type="common">Common ragweed</name>
    <dbReference type="NCBI Taxonomy" id="4212"/>
    <lineage>
        <taxon>Eukaryota</taxon>
        <taxon>Viridiplantae</taxon>
        <taxon>Streptophyta</taxon>
        <taxon>Embryophyta</taxon>
        <taxon>Tracheophyta</taxon>
        <taxon>Spermatophyta</taxon>
        <taxon>Magnoliopsida</taxon>
        <taxon>eudicotyledons</taxon>
        <taxon>Gunneridae</taxon>
        <taxon>Pentapetalae</taxon>
        <taxon>asterids</taxon>
        <taxon>campanulids</taxon>
        <taxon>Asterales</taxon>
        <taxon>Asteraceae</taxon>
        <taxon>Asteroideae</taxon>
        <taxon>Heliantheae alliance</taxon>
        <taxon>Heliantheae</taxon>
        <taxon>Ambrosia</taxon>
    </lineage>
</organism>
<dbReference type="PRINTS" id="PR00421">
    <property type="entry name" value="THIOREDOXIN"/>
</dbReference>
<dbReference type="Gene3D" id="3.40.30.10">
    <property type="entry name" value="Glutaredoxin"/>
    <property type="match status" value="1"/>
</dbReference>
<feature type="domain" description="Thioredoxin" evidence="2">
    <location>
        <begin position="408"/>
        <end position="547"/>
    </location>
</feature>
<dbReference type="Proteomes" id="UP001206925">
    <property type="component" value="Unassembled WGS sequence"/>
</dbReference>
<sequence>KNSRDDPHSKSFQVSSRLPSLLSSLPNPNPNQNLRLCLLTTTSTTKTMTSSTVDCDVTDKPSLTVLNKRIRNLKKKLNRISQLEHSTIKNKEQEDLLKSKPYILFTIDELEKLRQPLSVAVEEEINLAVKNRQVQPLVDAVNVTETKLTESKTLDNYSIVEDVLKLIYFGSMFDVKSQSDYNSVMLTRTHERNCCLAYDYVSDDEAVVMLGESDLDMISMMSSLLISRPVDSSLSHENAVQRCIERAKLWVEKSEQAIDSNTSVTYAALREKLEKILGSEFYRITPEMKAPDVVAAEAVGNYSFNAPVVVESAATSHEQKEDPATNLQRNETHEDQSSPVGDSPKHEDEAENSIEKEVHVEQVETPAGGTEYKEQYVPRRSYNQRGNGRSSGGGRGGGRGYGNGRGGRSGGRAGPYQNGRNQHFEQPGNYYPRNYYGGRGRGGRGNRGSSSSNGYNHHASGGEMVIDFSATWCGPCKFIEPAVHDFADEFSDVDFIKIDVDELPDVAKDFDVQAMPTFVLVKKGKERERIVGVKKDELHRMIEKHRF</sequence>
<feature type="compositionally biased region" description="Basic and acidic residues" evidence="1">
    <location>
        <begin position="343"/>
        <end position="362"/>
    </location>
</feature>
<keyword evidence="4" id="KW-1185">Reference proteome</keyword>
<feature type="region of interest" description="Disordered" evidence="1">
    <location>
        <begin position="313"/>
        <end position="455"/>
    </location>
</feature>
<evidence type="ECO:0000313" key="3">
    <source>
        <dbReference type="EMBL" id="KAI7726816.1"/>
    </source>
</evidence>
<dbReference type="InterPro" id="IPR036249">
    <property type="entry name" value="Thioredoxin-like_sf"/>
</dbReference>
<name>A0AAD5BQR6_AMBAR</name>
<evidence type="ECO:0000313" key="4">
    <source>
        <dbReference type="Proteomes" id="UP001206925"/>
    </source>
</evidence>
<dbReference type="InterPro" id="IPR017937">
    <property type="entry name" value="Thioredoxin_CS"/>
</dbReference>
<dbReference type="InterPro" id="IPR013766">
    <property type="entry name" value="Thioredoxin_domain"/>
</dbReference>
<dbReference type="Pfam" id="PF00085">
    <property type="entry name" value="Thioredoxin"/>
    <property type="match status" value="1"/>
</dbReference>
<dbReference type="CDD" id="cd02947">
    <property type="entry name" value="TRX_family"/>
    <property type="match status" value="1"/>
</dbReference>
<dbReference type="EMBL" id="JAMZMK010011529">
    <property type="protein sequence ID" value="KAI7726816.1"/>
    <property type="molecule type" value="Genomic_DNA"/>
</dbReference>
<feature type="compositionally biased region" description="Low complexity" evidence="1">
    <location>
        <begin position="379"/>
        <end position="388"/>
    </location>
</feature>
<dbReference type="AlphaFoldDB" id="A0AAD5BQR6"/>
<dbReference type="PROSITE" id="PS51352">
    <property type="entry name" value="THIOREDOXIN_2"/>
    <property type="match status" value="1"/>
</dbReference>
<proteinExistence type="predicted"/>
<accession>A0AAD5BQR6</accession>